<dbReference type="STRING" id="1121950.SAMN02745243_01854"/>
<feature type="domain" description="Serine aminopeptidase S33" evidence="1">
    <location>
        <begin position="92"/>
        <end position="197"/>
    </location>
</feature>
<dbReference type="PANTHER" id="PTHR43358">
    <property type="entry name" value="ALPHA/BETA-HYDROLASE"/>
    <property type="match status" value="1"/>
</dbReference>
<name>A0A1M6NN25_9FIRM</name>
<evidence type="ECO:0000313" key="3">
    <source>
        <dbReference type="Proteomes" id="UP000184301"/>
    </source>
</evidence>
<dbReference type="Gene3D" id="3.40.50.1820">
    <property type="entry name" value="alpha/beta hydrolase"/>
    <property type="match status" value="1"/>
</dbReference>
<dbReference type="AlphaFoldDB" id="A0A1M6NN25"/>
<dbReference type="InterPro" id="IPR029058">
    <property type="entry name" value="AB_hydrolase_fold"/>
</dbReference>
<gene>
    <name evidence="2" type="ORF">SAMN02745243_01854</name>
</gene>
<dbReference type="OrthoDB" id="9776685at2"/>
<dbReference type="InterPro" id="IPR052920">
    <property type="entry name" value="DNA-binding_regulatory"/>
</dbReference>
<evidence type="ECO:0000259" key="1">
    <source>
        <dbReference type="Pfam" id="PF12146"/>
    </source>
</evidence>
<dbReference type="Proteomes" id="UP000184301">
    <property type="component" value="Unassembled WGS sequence"/>
</dbReference>
<dbReference type="Pfam" id="PF12146">
    <property type="entry name" value="Hydrolase_4"/>
    <property type="match status" value="1"/>
</dbReference>
<dbReference type="InterPro" id="IPR022742">
    <property type="entry name" value="Hydrolase_4"/>
</dbReference>
<reference evidence="2 3" key="1">
    <citation type="submission" date="2016-11" db="EMBL/GenBank/DDBJ databases">
        <authorList>
            <person name="Jaros S."/>
            <person name="Januszkiewicz K."/>
            <person name="Wedrychowicz H."/>
        </authorList>
    </citation>
    <scope>NUCLEOTIDE SEQUENCE [LARGE SCALE GENOMIC DNA]</scope>
    <source>
        <strain evidence="2 3">DSM 15480</strain>
    </source>
</reference>
<dbReference type="PANTHER" id="PTHR43358:SF4">
    <property type="entry name" value="ALPHA_BETA HYDROLASE FOLD-1 DOMAIN-CONTAINING PROTEIN"/>
    <property type="match status" value="1"/>
</dbReference>
<proteinExistence type="predicted"/>
<dbReference type="Pfam" id="PF10142">
    <property type="entry name" value="PhoPQ_related"/>
    <property type="match status" value="1"/>
</dbReference>
<evidence type="ECO:0000313" key="2">
    <source>
        <dbReference type="EMBL" id="SHJ97157.1"/>
    </source>
</evidence>
<protein>
    <recommendedName>
        <fullName evidence="1">Serine aminopeptidase S33 domain-containing protein</fullName>
    </recommendedName>
</protein>
<dbReference type="SUPFAM" id="SSF53474">
    <property type="entry name" value="alpha/beta-Hydrolases"/>
    <property type="match status" value="1"/>
</dbReference>
<organism evidence="2 3">
    <name type="scientific">Hespellia stercorisuis DSM 15480</name>
    <dbReference type="NCBI Taxonomy" id="1121950"/>
    <lineage>
        <taxon>Bacteria</taxon>
        <taxon>Bacillati</taxon>
        <taxon>Bacillota</taxon>
        <taxon>Clostridia</taxon>
        <taxon>Lachnospirales</taxon>
        <taxon>Lachnospiraceae</taxon>
        <taxon>Hespellia</taxon>
    </lineage>
</organism>
<dbReference type="RefSeq" id="WP_073109018.1">
    <property type="nucleotide sequence ID" value="NZ_FQZY01000024.1"/>
</dbReference>
<sequence>MKNIRKILKTTGIVLGAGLVTCAVASNAFYNIGLKRQRPKKNGKSKKQQEPDAYEEIIEQSREWFGDQNPEVVSIESFDGLDLAGYYLACEDAKRTVICVHGYRGSGIRDFAYIARFYHEHQCNVLLIDQRGHGASEGEYVDLGVKARFDCVKWAEYVVELTGPGLPIYLDGVSMGAATVLMAGGLELPESVRGIIADCGYTSPWDEAKHACKTHFHLPAYPTVFLLNLQCRLRAGYSLREASPIEAMEKCKIPILFVHGEDDDFVPPEMSRLNYEAYAGEKQIEIVPHAKHAVSYMVDTERCNQVLLEFFEKHDQ</sequence>
<dbReference type="InterPro" id="IPR009199">
    <property type="entry name" value="PhoPQ-act_pathogen-rel_PqaA"/>
</dbReference>
<dbReference type="EMBL" id="FQZY01000024">
    <property type="protein sequence ID" value="SHJ97157.1"/>
    <property type="molecule type" value="Genomic_DNA"/>
</dbReference>
<keyword evidence="3" id="KW-1185">Reference proteome</keyword>
<accession>A0A1M6NN25</accession>